<dbReference type="GO" id="GO:0016787">
    <property type="term" value="F:hydrolase activity"/>
    <property type="evidence" value="ECO:0007669"/>
    <property type="project" value="UniProtKB-KW"/>
</dbReference>
<keyword evidence="10" id="KW-1185">Reference proteome</keyword>
<dbReference type="InterPro" id="IPR000477">
    <property type="entry name" value="RT_dom"/>
</dbReference>
<evidence type="ECO:0000256" key="6">
    <source>
        <dbReference type="ARBA" id="ARBA00022918"/>
    </source>
</evidence>
<dbReference type="PANTHER" id="PTHR24559:SF440">
    <property type="entry name" value="RIBONUCLEASE H"/>
    <property type="match status" value="1"/>
</dbReference>
<dbReference type="Pfam" id="PF17917">
    <property type="entry name" value="RT_RNaseH"/>
    <property type="match status" value="1"/>
</dbReference>
<feature type="compositionally biased region" description="Polar residues" evidence="7">
    <location>
        <begin position="405"/>
        <end position="414"/>
    </location>
</feature>
<evidence type="ECO:0000313" key="10">
    <source>
        <dbReference type="Proteomes" id="UP000219338"/>
    </source>
</evidence>
<dbReference type="OrthoDB" id="3262920at2759"/>
<dbReference type="InterPro" id="IPR041373">
    <property type="entry name" value="RT_RNaseH"/>
</dbReference>
<dbReference type="InterPro" id="IPR043128">
    <property type="entry name" value="Rev_trsase/Diguanyl_cyclase"/>
</dbReference>
<organism evidence="9 10">
    <name type="scientific">Armillaria ostoyae</name>
    <name type="common">Armillaria root rot fungus</name>
    <dbReference type="NCBI Taxonomy" id="47428"/>
    <lineage>
        <taxon>Eukaryota</taxon>
        <taxon>Fungi</taxon>
        <taxon>Dikarya</taxon>
        <taxon>Basidiomycota</taxon>
        <taxon>Agaricomycotina</taxon>
        <taxon>Agaricomycetes</taxon>
        <taxon>Agaricomycetidae</taxon>
        <taxon>Agaricales</taxon>
        <taxon>Marasmiineae</taxon>
        <taxon>Physalacriaceae</taxon>
        <taxon>Armillaria</taxon>
    </lineage>
</organism>
<sequence length="480" mass="54802">MSDVPAEYHDFADVFSDLLSKKLPEHRPYDLKINLEEGTSPPLGPIYSLLESELKALHEFIDDNLRSGFITPSRSPHGAPVLFVKKKTGELRLCVDFRGLNKISKKDRYPLPLISDLLDSARSTRIYTKLDLRHAYHLVRIVEGDEWKTAFWTRYGSFEWHVMPFGLTNAPAAFQRFVNNIFADMLDVSVVVYLDDILIYSNNPADQAFTHAPILTHWVPDQQLVVETDASDYAIAAILSIYLEDGEIHPIAFLSRSLHNAELNYDTHDKELLAIFEAFKYWRHYLEGSADSIDVVTDHKNVEYFSTTKILTQRQVRWSEYLSQFNLVICFHLGRLGGKLDALTRRWDVYPKEGDSQYAAVNPHNFQPVFTQEQLSASLRATFLEGPTLRASAIMDTDKLHSDIKQAQPSNSAASEGLRQAKSSTPTSPSRWSVDESDILRLDNRIYVPDSEDLRLRVLQNNHDHILAGHFGQNRTLELV</sequence>
<dbReference type="OMA" id="RADNCEF"/>
<keyword evidence="1" id="KW-0808">Transferase</keyword>
<evidence type="ECO:0000256" key="2">
    <source>
        <dbReference type="ARBA" id="ARBA00022695"/>
    </source>
</evidence>
<dbReference type="GO" id="GO:0004519">
    <property type="term" value="F:endonuclease activity"/>
    <property type="evidence" value="ECO:0007669"/>
    <property type="project" value="UniProtKB-KW"/>
</dbReference>
<evidence type="ECO:0000256" key="4">
    <source>
        <dbReference type="ARBA" id="ARBA00022759"/>
    </source>
</evidence>
<keyword evidence="5" id="KW-0378">Hydrolase</keyword>
<keyword evidence="4" id="KW-0255">Endonuclease</keyword>
<dbReference type="PANTHER" id="PTHR24559">
    <property type="entry name" value="TRANSPOSON TY3-I GAG-POL POLYPROTEIN"/>
    <property type="match status" value="1"/>
</dbReference>
<keyword evidence="6" id="KW-0695">RNA-directed DNA polymerase</keyword>
<accession>A0A284R6K9</accession>
<dbReference type="Proteomes" id="UP000219338">
    <property type="component" value="Unassembled WGS sequence"/>
</dbReference>
<dbReference type="Gene3D" id="3.30.70.270">
    <property type="match status" value="1"/>
</dbReference>
<dbReference type="Gene3D" id="3.10.10.10">
    <property type="entry name" value="HIV Type 1 Reverse Transcriptase, subunit A, domain 1"/>
    <property type="match status" value="1"/>
</dbReference>
<dbReference type="SUPFAM" id="SSF56672">
    <property type="entry name" value="DNA/RNA polymerases"/>
    <property type="match status" value="1"/>
</dbReference>
<name>A0A284R6K9_ARMOS</name>
<keyword evidence="3" id="KW-0540">Nuclease</keyword>
<dbReference type="EMBL" id="FUEG01000005">
    <property type="protein sequence ID" value="SJL04332.1"/>
    <property type="molecule type" value="Genomic_DNA"/>
</dbReference>
<evidence type="ECO:0000259" key="8">
    <source>
        <dbReference type="PROSITE" id="PS50878"/>
    </source>
</evidence>
<evidence type="ECO:0000256" key="1">
    <source>
        <dbReference type="ARBA" id="ARBA00022679"/>
    </source>
</evidence>
<evidence type="ECO:0000256" key="7">
    <source>
        <dbReference type="SAM" id="MobiDB-lite"/>
    </source>
</evidence>
<feature type="domain" description="Reverse transcriptase" evidence="8">
    <location>
        <begin position="65"/>
        <end position="258"/>
    </location>
</feature>
<dbReference type="STRING" id="47428.A0A284R6K9"/>
<gene>
    <name evidence="9" type="ORF">ARMOST_07698</name>
</gene>
<feature type="region of interest" description="Disordered" evidence="7">
    <location>
        <begin position="402"/>
        <end position="433"/>
    </location>
</feature>
<feature type="compositionally biased region" description="Polar residues" evidence="7">
    <location>
        <begin position="421"/>
        <end position="431"/>
    </location>
</feature>
<dbReference type="CDD" id="cd09274">
    <property type="entry name" value="RNase_HI_RT_Ty3"/>
    <property type="match status" value="1"/>
</dbReference>
<dbReference type="InterPro" id="IPR043502">
    <property type="entry name" value="DNA/RNA_pol_sf"/>
</dbReference>
<evidence type="ECO:0000313" key="9">
    <source>
        <dbReference type="EMBL" id="SJL04332.1"/>
    </source>
</evidence>
<evidence type="ECO:0000256" key="3">
    <source>
        <dbReference type="ARBA" id="ARBA00022722"/>
    </source>
</evidence>
<dbReference type="CDD" id="cd01647">
    <property type="entry name" value="RT_LTR"/>
    <property type="match status" value="1"/>
</dbReference>
<dbReference type="AlphaFoldDB" id="A0A284R6K9"/>
<dbReference type="InterPro" id="IPR053134">
    <property type="entry name" value="RNA-dir_DNA_polymerase"/>
</dbReference>
<proteinExistence type="predicted"/>
<dbReference type="GO" id="GO:0003964">
    <property type="term" value="F:RNA-directed DNA polymerase activity"/>
    <property type="evidence" value="ECO:0007669"/>
    <property type="project" value="UniProtKB-KW"/>
</dbReference>
<keyword evidence="2" id="KW-0548">Nucleotidyltransferase</keyword>
<dbReference type="PROSITE" id="PS50878">
    <property type="entry name" value="RT_POL"/>
    <property type="match status" value="1"/>
</dbReference>
<reference evidence="10" key="1">
    <citation type="journal article" date="2017" name="Nat. Ecol. Evol.">
        <title>Genome expansion and lineage-specific genetic innovations in the forest pathogenic fungi Armillaria.</title>
        <authorList>
            <person name="Sipos G."/>
            <person name="Prasanna A.N."/>
            <person name="Walter M.C."/>
            <person name="O'Connor E."/>
            <person name="Balint B."/>
            <person name="Krizsan K."/>
            <person name="Kiss B."/>
            <person name="Hess J."/>
            <person name="Varga T."/>
            <person name="Slot J."/>
            <person name="Riley R."/>
            <person name="Boka B."/>
            <person name="Rigling D."/>
            <person name="Barry K."/>
            <person name="Lee J."/>
            <person name="Mihaltcheva S."/>
            <person name="LaButti K."/>
            <person name="Lipzen A."/>
            <person name="Waldron R."/>
            <person name="Moloney N.M."/>
            <person name="Sperisen C."/>
            <person name="Kredics L."/>
            <person name="Vagvoelgyi C."/>
            <person name="Patrignani A."/>
            <person name="Fitzpatrick D."/>
            <person name="Nagy I."/>
            <person name="Doyle S."/>
            <person name="Anderson J.B."/>
            <person name="Grigoriev I.V."/>
            <person name="Gueldener U."/>
            <person name="Muensterkoetter M."/>
            <person name="Nagy L.G."/>
        </authorList>
    </citation>
    <scope>NUCLEOTIDE SEQUENCE [LARGE SCALE GENOMIC DNA]</scope>
    <source>
        <strain evidence="10">C18/9</strain>
    </source>
</reference>
<protein>
    <recommendedName>
        <fullName evidence="8">Reverse transcriptase domain-containing protein</fullName>
    </recommendedName>
</protein>
<evidence type="ECO:0000256" key="5">
    <source>
        <dbReference type="ARBA" id="ARBA00022801"/>
    </source>
</evidence>